<protein>
    <submittedName>
        <fullName evidence="3">Protein-S-isoprenylcysteine O-methyltransferase Ste14</fullName>
    </submittedName>
</protein>
<reference evidence="3 4" key="1">
    <citation type="submission" date="2020-07" db="EMBL/GenBank/DDBJ databases">
        <title>Sequencing the genomes of 1000 actinobacteria strains.</title>
        <authorList>
            <person name="Klenk H.-P."/>
        </authorList>
    </citation>
    <scope>NUCLEOTIDE SEQUENCE [LARGE SCALE GENOMIC DNA]</scope>
    <source>
        <strain evidence="3 4">DSM 23141</strain>
    </source>
</reference>
<keyword evidence="4" id="KW-1185">Reference proteome</keyword>
<feature type="transmembrane region" description="Helical" evidence="2">
    <location>
        <begin position="48"/>
        <end position="66"/>
    </location>
</feature>
<gene>
    <name evidence="3" type="ORF">BJ979_001487</name>
</gene>
<evidence type="ECO:0000313" key="4">
    <source>
        <dbReference type="Proteomes" id="UP000553888"/>
    </source>
</evidence>
<name>A0A852YCF4_9MICO</name>
<dbReference type="EMBL" id="JACBZY010000001">
    <property type="protein sequence ID" value="NYG98861.1"/>
    <property type="molecule type" value="Genomic_DNA"/>
</dbReference>
<keyword evidence="3" id="KW-0489">Methyltransferase</keyword>
<dbReference type="AlphaFoldDB" id="A0A852YCF4"/>
<dbReference type="GO" id="GO:0008168">
    <property type="term" value="F:methyltransferase activity"/>
    <property type="evidence" value="ECO:0007669"/>
    <property type="project" value="UniProtKB-KW"/>
</dbReference>
<feature type="region of interest" description="Disordered" evidence="1">
    <location>
        <begin position="74"/>
        <end position="95"/>
    </location>
</feature>
<keyword evidence="2" id="KW-0472">Membrane</keyword>
<organism evidence="3 4">
    <name type="scientific">Schumannella luteola</name>
    <dbReference type="NCBI Taxonomy" id="472059"/>
    <lineage>
        <taxon>Bacteria</taxon>
        <taxon>Bacillati</taxon>
        <taxon>Actinomycetota</taxon>
        <taxon>Actinomycetes</taxon>
        <taxon>Micrococcales</taxon>
        <taxon>Microbacteriaceae</taxon>
        <taxon>Schumannella</taxon>
    </lineage>
</organism>
<comment type="caution">
    <text evidence="3">The sequence shown here is derived from an EMBL/GenBank/DDBJ whole genome shotgun (WGS) entry which is preliminary data.</text>
</comment>
<keyword evidence="3" id="KW-0808">Transferase</keyword>
<dbReference type="Proteomes" id="UP000553888">
    <property type="component" value="Unassembled WGS sequence"/>
</dbReference>
<evidence type="ECO:0000256" key="1">
    <source>
        <dbReference type="SAM" id="MobiDB-lite"/>
    </source>
</evidence>
<keyword evidence="2" id="KW-1133">Transmembrane helix</keyword>
<evidence type="ECO:0000313" key="3">
    <source>
        <dbReference type="EMBL" id="NYG98861.1"/>
    </source>
</evidence>
<feature type="transmembrane region" description="Helical" evidence="2">
    <location>
        <begin position="21"/>
        <end position="42"/>
    </location>
</feature>
<sequence>MSVVMVWTRRLVRATWWRAHTLSAGVFLGAASLIGFEALALLVGFSTAWPVAIPLVVAALALIYWLRRLLFRRPYPSEPDLPPCRQGTTGARRRR</sequence>
<proteinExistence type="predicted"/>
<dbReference type="RefSeq" id="WP_179566700.1">
    <property type="nucleotide sequence ID" value="NZ_JACBZY010000001.1"/>
</dbReference>
<keyword evidence="2" id="KW-0812">Transmembrane</keyword>
<accession>A0A852YCF4</accession>
<evidence type="ECO:0000256" key="2">
    <source>
        <dbReference type="SAM" id="Phobius"/>
    </source>
</evidence>
<dbReference type="GO" id="GO:0032259">
    <property type="term" value="P:methylation"/>
    <property type="evidence" value="ECO:0007669"/>
    <property type="project" value="UniProtKB-KW"/>
</dbReference>